<dbReference type="SUPFAM" id="SSF51905">
    <property type="entry name" value="FAD/NAD(P)-binding domain"/>
    <property type="match status" value="1"/>
</dbReference>
<proteinExistence type="predicted"/>
<accession>A0ABN6UBE2</accession>
<evidence type="ECO:0000259" key="3">
    <source>
        <dbReference type="Pfam" id="PF01494"/>
    </source>
</evidence>
<keyword evidence="1" id="KW-0560">Oxidoreductase</keyword>
<feature type="domain" description="FAD-binding" evidence="3">
    <location>
        <begin position="28"/>
        <end position="359"/>
    </location>
</feature>
<dbReference type="EMBL" id="AP026978">
    <property type="protein sequence ID" value="BDU02105.1"/>
    <property type="molecule type" value="Genomic_DNA"/>
</dbReference>
<dbReference type="Pfam" id="PF01494">
    <property type="entry name" value="FAD_binding_3"/>
    <property type="match status" value="1"/>
</dbReference>
<dbReference type="InterPro" id="IPR050493">
    <property type="entry name" value="FAD-dep_Monooxygenase_BioMet"/>
</dbReference>
<evidence type="ECO:0000313" key="5">
    <source>
        <dbReference type="Proteomes" id="UP001317870"/>
    </source>
</evidence>
<keyword evidence="2" id="KW-0503">Monooxygenase</keyword>
<gene>
    <name evidence="4" type="ORF">IFM12276_51330</name>
</gene>
<dbReference type="Proteomes" id="UP001317870">
    <property type="component" value="Chromosome"/>
</dbReference>
<evidence type="ECO:0000256" key="2">
    <source>
        <dbReference type="ARBA" id="ARBA00023033"/>
    </source>
</evidence>
<dbReference type="PANTHER" id="PTHR13789:SF309">
    <property type="entry name" value="PUTATIVE (AFU_ORTHOLOGUE AFUA_6G14510)-RELATED"/>
    <property type="match status" value="1"/>
</dbReference>
<evidence type="ECO:0000256" key="1">
    <source>
        <dbReference type="ARBA" id="ARBA00023002"/>
    </source>
</evidence>
<dbReference type="Gene3D" id="3.50.50.60">
    <property type="entry name" value="FAD/NAD(P)-binding domain"/>
    <property type="match status" value="1"/>
</dbReference>
<dbReference type="PANTHER" id="PTHR13789">
    <property type="entry name" value="MONOOXYGENASE"/>
    <property type="match status" value="1"/>
</dbReference>
<sequence>MGGACVGPGTETRIARILETPMSTTRTALVIGGGIAGPVVATALRKAGIDARVYEAYPGPSYGIGSGLALAPNGIAALDIIGAGDPVRAIALPVSKMRMAVGNKVLDLPGLSDVPPLQLVDRSELHQALHRHATAAGVPFEYEKRLVDVHEDESGITARFADGSTATADVLIGADGIRSRVRTLIDPEAPGPDYTGMLGFGATTECDADLPADTMTFAFGKRAYYLYWPLGDGRVAWGANLPHKEYLSLTAARAVPSAQWLRTLRETYGDDTPGGELARRTTEDQLEVVGALHIMPPVPHWHRGRMVLVGDAVHAPSNSSGQGASLAIESAVQLARCLRDLPVPEAFAVYERLRRERVEGVAARAAKINHSKTPGPVGRKVMQLLMPLMAKTVMKPEKTMGPEQRYRIDWEAPAEHELASV</sequence>
<keyword evidence="5" id="KW-1185">Reference proteome</keyword>
<dbReference type="PRINTS" id="PR00420">
    <property type="entry name" value="RNGMNOXGNASE"/>
</dbReference>
<name>A0ABN6UBE2_9NOCA</name>
<organism evidence="4 5">
    <name type="scientific">Nocardia sputorum</name>
    <dbReference type="NCBI Taxonomy" id="2984338"/>
    <lineage>
        <taxon>Bacteria</taxon>
        <taxon>Bacillati</taxon>
        <taxon>Actinomycetota</taxon>
        <taxon>Actinomycetes</taxon>
        <taxon>Mycobacteriales</taxon>
        <taxon>Nocardiaceae</taxon>
        <taxon>Nocardia</taxon>
    </lineage>
</organism>
<dbReference type="InterPro" id="IPR036188">
    <property type="entry name" value="FAD/NAD-bd_sf"/>
</dbReference>
<reference evidence="4 5" key="1">
    <citation type="submission" date="2022-11" db="EMBL/GenBank/DDBJ databases">
        <title>Genome Sequencing of Nocardia sp. ON39_IFM12276 and assembly.</title>
        <authorList>
            <person name="Shimojima M."/>
            <person name="Toyokawa M."/>
            <person name="Uesaka K."/>
        </authorList>
    </citation>
    <scope>NUCLEOTIDE SEQUENCE [LARGE SCALE GENOMIC DNA]</scope>
    <source>
        <strain evidence="4 5">IFM 12276</strain>
    </source>
</reference>
<evidence type="ECO:0000313" key="4">
    <source>
        <dbReference type="EMBL" id="BDU02105.1"/>
    </source>
</evidence>
<protein>
    <submittedName>
        <fullName evidence="4">FAD-dependent oxidoreductase</fullName>
    </submittedName>
</protein>
<dbReference type="InterPro" id="IPR002938">
    <property type="entry name" value="FAD-bd"/>
</dbReference>